<accession>A0AAD6T821</accession>
<reference evidence="2" key="1">
    <citation type="submission" date="2023-03" db="EMBL/GenBank/DDBJ databases">
        <title>Massive genome expansion in bonnet fungi (Mycena s.s.) driven by repeated elements and novel gene families across ecological guilds.</title>
        <authorList>
            <consortium name="Lawrence Berkeley National Laboratory"/>
            <person name="Harder C.B."/>
            <person name="Miyauchi S."/>
            <person name="Viragh M."/>
            <person name="Kuo A."/>
            <person name="Thoen E."/>
            <person name="Andreopoulos B."/>
            <person name="Lu D."/>
            <person name="Skrede I."/>
            <person name="Drula E."/>
            <person name="Henrissat B."/>
            <person name="Morin E."/>
            <person name="Kohler A."/>
            <person name="Barry K."/>
            <person name="LaButti K."/>
            <person name="Morin E."/>
            <person name="Salamov A."/>
            <person name="Lipzen A."/>
            <person name="Mereny Z."/>
            <person name="Hegedus B."/>
            <person name="Baldrian P."/>
            <person name="Stursova M."/>
            <person name="Weitz H."/>
            <person name="Taylor A."/>
            <person name="Grigoriev I.V."/>
            <person name="Nagy L.G."/>
            <person name="Martin F."/>
            <person name="Kauserud H."/>
        </authorList>
    </citation>
    <scope>NUCLEOTIDE SEQUENCE</scope>
    <source>
        <strain evidence="2">CBHHK200</strain>
    </source>
</reference>
<organism evidence="2 3">
    <name type="scientific">Mycena alexandri</name>
    <dbReference type="NCBI Taxonomy" id="1745969"/>
    <lineage>
        <taxon>Eukaryota</taxon>
        <taxon>Fungi</taxon>
        <taxon>Dikarya</taxon>
        <taxon>Basidiomycota</taxon>
        <taxon>Agaricomycotina</taxon>
        <taxon>Agaricomycetes</taxon>
        <taxon>Agaricomycetidae</taxon>
        <taxon>Agaricales</taxon>
        <taxon>Marasmiineae</taxon>
        <taxon>Mycenaceae</taxon>
        <taxon>Mycena</taxon>
    </lineage>
</organism>
<feature type="compositionally biased region" description="Low complexity" evidence="1">
    <location>
        <begin position="285"/>
        <end position="296"/>
    </location>
</feature>
<proteinExistence type="predicted"/>
<keyword evidence="3" id="KW-1185">Reference proteome</keyword>
<evidence type="ECO:0000256" key="1">
    <source>
        <dbReference type="SAM" id="MobiDB-lite"/>
    </source>
</evidence>
<dbReference type="Proteomes" id="UP001218188">
    <property type="component" value="Unassembled WGS sequence"/>
</dbReference>
<comment type="caution">
    <text evidence="2">The sequence shown here is derived from an EMBL/GenBank/DDBJ whole genome shotgun (WGS) entry which is preliminary data.</text>
</comment>
<evidence type="ECO:0000313" key="3">
    <source>
        <dbReference type="Proteomes" id="UP001218188"/>
    </source>
</evidence>
<sequence>MSPAPSQRIQQLEQICASLKQENLLLLTENRTVKNMCTMLVDRIPVLLTDPGTPLSSGPGRRIAPSRTPAPPPVQADYPLISWWNQSDWTQYLKGLSGTSTGAPAGPRGSKRASEGINVALRFVQSADGEMISGFRASEIKSYATQLLNDMGLSGIEPHSWDTGGRDIQQNFYADIYLKFPEMALCSQDWKARHMAIHMYPSWHTNHLKRKAKLENGVSSKRAKKEETPDSGLDDAMYTMPEETPEVPVPVGLDGDDKDAVPTPKVTIKIVNPLDRTPTPELRGEVPVPAVTPTDVPEDPVPLADAVALPAHSAVVSEPPVTLGADEAASSATITPIDTTTATATPAVDAPAATVTPASKGTKMTPTAGSNTARNLCAKAWCTKHPGGLTSQYKMYWDSIKNTDEGKIWAERSAAAIQAKKDAAK</sequence>
<feature type="region of interest" description="Disordered" evidence="1">
    <location>
        <begin position="276"/>
        <end position="296"/>
    </location>
</feature>
<evidence type="ECO:0000313" key="2">
    <source>
        <dbReference type="EMBL" id="KAJ7041113.1"/>
    </source>
</evidence>
<name>A0AAD6T821_9AGAR</name>
<dbReference type="EMBL" id="JARJCM010000018">
    <property type="protein sequence ID" value="KAJ7041113.1"/>
    <property type="molecule type" value="Genomic_DNA"/>
</dbReference>
<feature type="region of interest" description="Disordered" evidence="1">
    <location>
        <begin position="214"/>
        <end position="234"/>
    </location>
</feature>
<protein>
    <submittedName>
        <fullName evidence="2">Uncharacterized protein</fullName>
    </submittedName>
</protein>
<dbReference type="AlphaFoldDB" id="A0AAD6T821"/>
<feature type="region of interest" description="Disordered" evidence="1">
    <location>
        <begin position="51"/>
        <end position="71"/>
    </location>
</feature>
<gene>
    <name evidence="2" type="ORF">C8F04DRAFT_1391239</name>
</gene>